<dbReference type="AlphaFoldDB" id="A0A378VAY1"/>
<keyword evidence="2" id="KW-1185">Reference proteome</keyword>
<protein>
    <submittedName>
        <fullName evidence="1">Uncharacterized protein</fullName>
    </submittedName>
</protein>
<dbReference type="RefSeq" id="WP_115321700.1">
    <property type="nucleotide sequence ID" value="NZ_AP022561.1"/>
</dbReference>
<gene>
    <name evidence="1" type="ORF">MAIC_42420</name>
</gene>
<dbReference type="Proteomes" id="UP000467327">
    <property type="component" value="Chromosome"/>
</dbReference>
<proteinExistence type="predicted"/>
<evidence type="ECO:0000313" key="1">
    <source>
        <dbReference type="EMBL" id="BBX09439.1"/>
    </source>
</evidence>
<sequence>MRYVLTNADDDLFQKKQVRIVIDTYPEVAKKILDAAEKLVDEHNAEQDRIAKESIKAALSRRCVRPSDQYSFQHPTNPYL</sequence>
<dbReference type="EMBL" id="AP022561">
    <property type="protein sequence ID" value="BBX09439.1"/>
    <property type="molecule type" value="Genomic_DNA"/>
</dbReference>
<organism evidence="1 2">
    <name type="scientific">Mycolicibacterium aichiense</name>
    <dbReference type="NCBI Taxonomy" id="1799"/>
    <lineage>
        <taxon>Bacteria</taxon>
        <taxon>Bacillati</taxon>
        <taxon>Actinomycetota</taxon>
        <taxon>Actinomycetes</taxon>
        <taxon>Mycobacteriales</taxon>
        <taxon>Mycobacteriaceae</taxon>
        <taxon>Mycolicibacterium</taxon>
    </lineage>
</organism>
<evidence type="ECO:0000313" key="2">
    <source>
        <dbReference type="Proteomes" id="UP000467327"/>
    </source>
</evidence>
<accession>A0A378VAY1</accession>
<name>A0A378VAY1_9MYCO</name>
<reference evidence="1 2" key="1">
    <citation type="journal article" date="2019" name="Emerg. Microbes Infect.">
        <title>Comprehensive subspecies identification of 175 nontuberculous mycobacteria species based on 7547 genomic profiles.</title>
        <authorList>
            <person name="Matsumoto Y."/>
            <person name="Kinjo T."/>
            <person name="Motooka D."/>
            <person name="Nabeya D."/>
            <person name="Jung N."/>
            <person name="Uechi K."/>
            <person name="Horii T."/>
            <person name="Iida T."/>
            <person name="Fujita J."/>
            <person name="Nakamura S."/>
        </authorList>
    </citation>
    <scope>NUCLEOTIDE SEQUENCE [LARGE SCALE GENOMIC DNA]</scope>
    <source>
        <strain evidence="1 2">JCM 6376</strain>
    </source>
</reference>
<dbReference type="KEGG" id="maic:MAIC_42420"/>